<dbReference type="Pfam" id="PF00035">
    <property type="entry name" value="dsrm"/>
    <property type="match status" value="1"/>
</dbReference>
<dbReference type="AlphaFoldDB" id="G7J6M9"/>
<dbReference type="GO" id="GO:0005634">
    <property type="term" value="C:nucleus"/>
    <property type="evidence" value="ECO:0000318"/>
    <property type="project" value="GO_Central"/>
</dbReference>
<dbReference type="GO" id="GO:0003723">
    <property type="term" value="F:RNA binding"/>
    <property type="evidence" value="ECO:0000318"/>
    <property type="project" value="GO_Central"/>
</dbReference>
<evidence type="ECO:0000256" key="6">
    <source>
        <dbReference type="ARBA" id="ARBA00022801"/>
    </source>
</evidence>
<proteinExistence type="predicted"/>
<dbReference type="SMART" id="SM00535">
    <property type="entry name" value="RIBOc"/>
    <property type="match status" value="1"/>
</dbReference>
<comment type="cofactor">
    <cofactor evidence="2">
        <name>Mg(2+)</name>
        <dbReference type="ChEBI" id="CHEBI:18420"/>
    </cofactor>
</comment>
<dbReference type="PANTHER" id="PTHR14950:SF54">
    <property type="entry name" value="RNASE II-LIKE 1"/>
    <property type="match status" value="1"/>
</dbReference>
<evidence type="ECO:0000313" key="14">
    <source>
        <dbReference type="Proteomes" id="UP000002051"/>
    </source>
</evidence>
<keyword evidence="4" id="KW-0479">Metal-binding</keyword>
<dbReference type="GO" id="GO:0030422">
    <property type="term" value="P:siRNA processing"/>
    <property type="evidence" value="ECO:0000318"/>
    <property type="project" value="GO_Central"/>
</dbReference>
<dbReference type="HOGENOM" id="CLU_540120_0_0_1"/>
<comment type="cofactor">
    <cofactor evidence="1">
        <name>Mn(2+)</name>
        <dbReference type="ChEBI" id="CHEBI:29035"/>
    </cofactor>
</comment>
<feature type="compositionally biased region" description="Pro residues" evidence="9">
    <location>
        <begin position="155"/>
        <end position="165"/>
    </location>
</feature>
<evidence type="ECO:0000256" key="5">
    <source>
        <dbReference type="ARBA" id="ARBA00022759"/>
    </source>
</evidence>
<dbReference type="FunFam" id="1.10.1520.10:FF:000004">
    <property type="entry name" value="Endoribonuclease dicer-like 1"/>
    <property type="match status" value="1"/>
</dbReference>
<evidence type="ECO:0000256" key="9">
    <source>
        <dbReference type="SAM" id="MobiDB-lite"/>
    </source>
</evidence>
<dbReference type="Pfam" id="PF00636">
    <property type="entry name" value="Ribonuclease_3"/>
    <property type="match status" value="1"/>
</dbReference>
<dbReference type="Gene3D" id="3.30.160.20">
    <property type="match status" value="1"/>
</dbReference>
<keyword evidence="3" id="KW-0540">Nuclease</keyword>
<dbReference type="InterPro" id="IPR014720">
    <property type="entry name" value="dsRBD_dom"/>
</dbReference>
<dbReference type="EMBL" id="CM001219">
    <property type="protein sequence ID" value="AES71611.2"/>
    <property type="molecule type" value="Genomic_DNA"/>
</dbReference>
<protein>
    <submittedName>
        <fullName evidence="12">Putative ribonuclease III</fullName>
        <ecNumber evidence="12">3.1.26.3</ecNumber>
    </submittedName>
    <submittedName>
        <fullName evidence="11">Ribonuclease III domain protein</fullName>
    </submittedName>
</protein>
<keyword evidence="14" id="KW-1185">Reference proteome</keyword>
<evidence type="ECO:0000256" key="3">
    <source>
        <dbReference type="ARBA" id="ARBA00022722"/>
    </source>
</evidence>
<feature type="domain" description="RNase III" evidence="10">
    <location>
        <begin position="166"/>
        <end position="308"/>
    </location>
</feature>
<dbReference type="InterPro" id="IPR000999">
    <property type="entry name" value="RNase_III_dom"/>
</dbReference>
<reference evidence="15" key="4">
    <citation type="journal article" date="2018" name="Nat. Plants">
        <title>Whole-genome landscape of Medicago truncatula symbiotic genes.</title>
        <authorList>
            <person name="Pecrix Y."/>
            <person name="Staton S.E."/>
            <person name="Sallet E."/>
            <person name="Lelandais-Briere C."/>
            <person name="Moreau S."/>
            <person name="Carrere S."/>
            <person name="Blein T."/>
            <person name="Jardinaud M.F."/>
            <person name="Latrasse D."/>
            <person name="Zouine M."/>
            <person name="Zahm M."/>
            <person name="Kreplak J."/>
            <person name="Mayjonade B."/>
            <person name="Satge C."/>
            <person name="Perez M."/>
            <person name="Cauet S."/>
            <person name="Marande W."/>
            <person name="Chantry-Darmon C."/>
            <person name="Lopez-Roques C."/>
            <person name="Bouchez O."/>
            <person name="Berard A."/>
            <person name="Debelle F."/>
            <person name="Munos S."/>
            <person name="Bendahmane A."/>
            <person name="Berges H."/>
            <person name="Niebel A."/>
            <person name="Buitink J."/>
            <person name="Frugier F."/>
            <person name="Benhamed M."/>
            <person name="Crespi M."/>
            <person name="Gouzy J."/>
            <person name="Gamas P."/>
        </authorList>
    </citation>
    <scope>NUCLEOTIDE SEQUENCE [LARGE SCALE GENOMIC DNA]</scope>
    <source>
        <strain evidence="15">cv. Jemalong A17</strain>
    </source>
</reference>
<feature type="region of interest" description="Disordered" evidence="9">
    <location>
        <begin position="405"/>
        <end position="468"/>
    </location>
</feature>
<keyword evidence="5" id="KW-0255">Endonuclease</keyword>
<evidence type="ECO:0000313" key="13">
    <source>
        <dbReference type="EnsemblPlants" id="AES71611"/>
    </source>
</evidence>
<dbReference type="PaxDb" id="3880-AES71611"/>
<dbReference type="eggNOG" id="KOG0987">
    <property type="taxonomic scope" value="Eukaryota"/>
</dbReference>
<evidence type="ECO:0000256" key="2">
    <source>
        <dbReference type="ARBA" id="ARBA00001946"/>
    </source>
</evidence>
<evidence type="ECO:0000256" key="4">
    <source>
        <dbReference type="ARBA" id="ARBA00022723"/>
    </source>
</evidence>
<dbReference type="GO" id="GO:0046872">
    <property type="term" value="F:metal ion binding"/>
    <property type="evidence" value="ECO:0007669"/>
    <property type="project" value="UniProtKB-KW"/>
</dbReference>
<reference evidence="11 14" key="2">
    <citation type="journal article" date="2014" name="BMC Genomics">
        <title>An improved genome release (version Mt4.0) for the model legume Medicago truncatula.</title>
        <authorList>
            <person name="Tang H."/>
            <person name="Krishnakumar V."/>
            <person name="Bidwell S."/>
            <person name="Rosen B."/>
            <person name="Chan A."/>
            <person name="Zhou S."/>
            <person name="Gentzbittel L."/>
            <person name="Childs K.L."/>
            <person name="Yandell M."/>
            <person name="Gundlach H."/>
            <person name="Mayer K.F."/>
            <person name="Schwartz D.C."/>
            <person name="Town C.D."/>
        </authorList>
    </citation>
    <scope>GENOME REANNOTATION</scope>
    <source>
        <strain evidence="13 14">cv. Jemalong A17</strain>
    </source>
</reference>
<dbReference type="Proteomes" id="UP000002051">
    <property type="component" value="Chromosome 3"/>
</dbReference>
<keyword evidence="8" id="KW-0694">RNA-binding</keyword>
<organism evidence="11 14">
    <name type="scientific">Medicago truncatula</name>
    <name type="common">Barrel medic</name>
    <name type="synonym">Medicago tribuloides</name>
    <dbReference type="NCBI Taxonomy" id="3880"/>
    <lineage>
        <taxon>Eukaryota</taxon>
        <taxon>Viridiplantae</taxon>
        <taxon>Streptophyta</taxon>
        <taxon>Embryophyta</taxon>
        <taxon>Tracheophyta</taxon>
        <taxon>Spermatophyta</taxon>
        <taxon>Magnoliopsida</taxon>
        <taxon>eudicotyledons</taxon>
        <taxon>Gunneridae</taxon>
        <taxon>Pentapetalae</taxon>
        <taxon>rosids</taxon>
        <taxon>fabids</taxon>
        <taxon>Fabales</taxon>
        <taxon>Fabaceae</taxon>
        <taxon>Papilionoideae</taxon>
        <taxon>50 kb inversion clade</taxon>
        <taxon>NPAAA clade</taxon>
        <taxon>Hologalegina</taxon>
        <taxon>IRL clade</taxon>
        <taxon>Trifolieae</taxon>
        <taxon>Medicago</taxon>
    </lineage>
</organism>
<accession>A0A0C3VJR4</accession>
<accession>G7J6M9</accession>
<dbReference type="CDD" id="cd00593">
    <property type="entry name" value="RIBOc"/>
    <property type="match status" value="1"/>
</dbReference>
<dbReference type="eggNOG" id="KOG0701">
    <property type="taxonomic scope" value="Eukaryota"/>
</dbReference>
<evidence type="ECO:0000313" key="15">
    <source>
        <dbReference type="Proteomes" id="UP000265566"/>
    </source>
</evidence>
<dbReference type="Gene3D" id="1.10.1520.10">
    <property type="entry name" value="Ribonuclease III domain"/>
    <property type="match status" value="1"/>
</dbReference>
<dbReference type="GO" id="GO:0005737">
    <property type="term" value="C:cytoplasm"/>
    <property type="evidence" value="ECO:0000318"/>
    <property type="project" value="GO_Central"/>
</dbReference>
<reference evidence="11 14" key="1">
    <citation type="journal article" date="2011" name="Nature">
        <title>The Medicago genome provides insight into the evolution of rhizobial symbioses.</title>
        <authorList>
            <person name="Young N.D."/>
            <person name="Debelle F."/>
            <person name="Oldroyd G.E."/>
            <person name="Geurts R."/>
            <person name="Cannon S.B."/>
            <person name="Udvardi M.K."/>
            <person name="Benedito V.A."/>
            <person name="Mayer K.F."/>
            <person name="Gouzy J."/>
            <person name="Schoof H."/>
            <person name="Van de Peer Y."/>
            <person name="Proost S."/>
            <person name="Cook D.R."/>
            <person name="Meyers B.C."/>
            <person name="Spannagl M."/>
            <person name="Cheung F."/>
            <person name="De Mita S."/>
            <person name="Krishnakumar V."/>
            <person name="Gundlach H."/>
            <person name="Zhou S."/>
            <person name="Mudge J."/>
            <person name="Bharti A.K."/>
            <person name="Murray J.D."/>
            <person name="Naoumkina M.A."/>
            <person name="Rosen B."/>
            <person name="Silverstein K.A."/>
            <person name="Tang H."/>
            <person name="Rombauts S."/>
            <person name="Zhao P.X."/>
            <person name="Zhou P."/>
            <person name="Barbe V."/>
            <person name="Bardou P."/>
            <person name="Bechner M."/>
            <person name="Bellec A."/>
            <person name="Berger A."/>
            <person name="Berges H."/>
            <person name="Bidwell S."/>
            <person name="Bisseling T."/>
            <person name="Choisne N."/>
            <person name="Couloux A."/>
            <person name="Denny R."/>
            <person name="Deshpande S."/>
            <person name="Dai X."/>
            <person name="Doyle J.J."/>
            <person name="Dudez A.M."/>
            <person name="Farmer A.D."/>
            <person name="Fouteau S."/>
            <person name="Franken C."/>
            <person name="Gibelin C."/>
            <person name="Gish J."/>
            <person name="Goldstein S."/>
            <person name="Gonzalez A.J."/>
            <person name="Green P.J."/>
            <person name="Hallab A."/>
            <person name="Hartog M."/>
            <person name="Hua A."/>
            <person name="Humphray S.J."/>
            <person name="Jeong D.H."/>
            <person name="Jing Y."/>
            <person name="Jocker A."/>
            <person name="Kenton S.M."/>
            <person name="Kim D.J."/>
            <person name="Klee K."/>
            <person name="Lai H."/>
            <person name="Lang C."/>
            <person name="Lin S."/>
            <person name="Macmil S.L."/>
            <person name="Magdelenat G."/>
            <person name="Matthews L."/>
            <person name="McCorrison J."/>
            <person name="Monaghan E.L."/>
            <person name="Mun J.H."/>
            <person name="Najar F.Z."/>
            <person name="Nicholson C."/>
            <person name="Noirot C."/>
            <person name="O'Bleness M."/>
            <person name="Paule C.R."/>
            <person name="Poulain J."/>
            <person name="Prion F."/>
            <person name="Qin B."/>
            <person name="Qu C."/>
            <person name="Retzel E.F."/>
            <person name="Riddle C."/>
            <person name="Sallet E."/>
            <person name="Samain S."/>
            <person name="Samson N."/>
            <person name="Sanders I."/>
            <person name="Saurat O."/>
            <person name="Scarpelli C."/>
            <person name="Schiex T."/>
            <person name="Segurens B."/>
            <person name="Severin A.J."/>
            <person name="Sherrier D.J."/>
            <person name="Shi R."/>
            <person name="Sims S."/>
            <person name="Singer S.R."/>
            <person name="Sinharoy S."/>
            <person name="Sterck L."/>
            <person name="Viollet A."/>
            <person name="Wang B.B."/>
            <person name="Wang K."/>
            <person name="Wang M."/>
            <person name="Wang X."/>
            <person name="Warfsmann J."/>
            <person name="Weissenbach J."/>
            <person name="White D.D."/>
            <person name="White J.D."/>
            <person name="Wiley G.B."/>
            <person name="Wincker P."/>
            <person name="Xing Y."/>
            <person name="Yang L."/>
            <person name="Yao Z."/>
            <person name="Ying F."/>
            <person name="Zhai J."/>
            <person name="Zhou L."/>
            <person name="Zuber A."/>
            <person name="Denarie J."/>
            <person name="Dixon R.A."/>
            <person name="May G.D."/>
            <person name="Schwartz D.C."/>
            <person name="Rogers J."/>
            <person name="Quetier F."/>
            <person name="Town C.D."/>
            <person name="Roe B.A."/>
        </authorList>
    </citation>
    <scope>NUCLEOTIDE SEQUENCE [LARGE SCALE GENOMIC DNA]</scope>
    <source>
        <strain evidence="11">A17</strain>
        <strain evidence="13 14">cv. Jemalong A17</strain>
    </source>
</reference>
<dbReference type="EMBL" id="PSQE01000003">
    <property type="protein sequence ID" value="RHN68908.1"/>
    <property type="molecule type" value="Genomic_DNA"/>
</dbReference>
<keyword evidence="7" id="KW-0460">Magnesium</keyword>
<dbReference type="EC" id="3.1.26.3" evidence="12"/>
<evidence type="ECO:0000313" key="12">
    <source>
        <dbReference type="EMBL" id="RHN68908.1"/>
    </source>
</evidence>
<reference evidence="12" key="5">
    <citation type="journal article" date="2018" name="Nat. Plants">
        <title>Whole-genome landscape of Medicago truncatula symbiotic genes.</title>
        <authorList>
            <person name="Pecrix Y."/>
            <person name="Gamas P."/>
            <person name="Carrere S."/>
        </authorList>
    </citation>
    <scope>NUCLEOTIDE SEQUENCE</scope>
    <source>
        <tissue evidence="12">Leaves</tissue>
    </source>
</reference>
<dbReference type="STRING" id="3880.G7J6M9"/>
<evidence type="ECO:0000259" key="10">
    <source>
        <dbReference type="PROSITE" id="PS50142"/>
    </source>
</evidence>
<dbReference type="Proteomes" id="UP000265566">
    <property type="component" value="Chromosome 3"/>
</dbReference>
<evidence type="ECO:0000256" key="8">
    <source>
        <dbReference type="ARBA" id="ARBA00022884"/>
    </source>
</evidence>
<dbReference type="SMR" id="G7J6M9"/>
<dbReference type="InterPro" id="IPR036389">
    <property type="entry name" value="RNase_III_sf"/>
</dbReference>
<gene>
    <name evidence="13" type="primary">11435654</name>
    <name evidence="11" type="ordered locus">MTR_3g079860</name>
    <name evidence="12" type="ORF">MtrunA17_Chr3g0119071</name>
</gene>
<evidence type="ECO:0000256" key="7">
    <source>
        <dbReference type="ARBA" id="ARBA00022842"/>
    </source>
</evidence>
<evidence type="ECO:0000313" key="11">
    <source>
        <dbReference type="EMBL" id="AES71611.2"/>
    </source>
</evidence>
<dbReference type="PANTHER" id="PTHR14950">
    <property type="entry name" value="DICER-RELATED"/>
    <property type="match status" value="1"/>
</dbReference>
<feature type="region of interest" description="Disordered" evidence="9">
    <location>
        <begin position="134"/>
        <end position="167"/>
    </location>
</feature>
<dbReference type="PROSITE" id="PS50142">
    <property type="entry name" value="RNASE_3_2"/>
    <property type="match status" value="1"/>
</dbReference>
<dbReference type="SMART" id="SM00358">
    <property type="entry name" value="DSRM"/>
    <property type="match status" value="1"/>
</dbReference>
<sequence length="505" mass="56440">MRPISSFITTYFGSSSSQRAKRRCLRSHAPYSFLLLLTLEVQVHKGQKEEFLHLTTPQNHTIENQVHNKEQEEAPLLLTKPRPHTIEVEVHNKDQEEELLLLITPQPDTMEVQAHKEEEQALLLQTCALKINDKEEEHSPKQGQEEVHMKESDSLPPPPPPPPPSLHEVEAILEYEFKNILLLEEAFTHCTYGAENGLSYERLEYIGDSVLNLMITTEQFHAYPTLAPGHLTRLRAANVDTEKLARVAIKYGLHRYVRHKKPLLGDEIQAFIKEVVEYPLHSNGLIDVPKILADIVESTIGAIFVDCGSSIETVWKFFKKLLVPVIDPHTIQRHPSAELNEFCQKRGLKLQFRDLWKVSEIVEVLISEELVGSGKCGSKKEIAHNRAAKNALEYMKRKFGISTSTRDDATEDFDSPPRCNGGPAAIEDLSFPSKYNGGSDATEDLGSPSKCNGGPDATEGSHKCNGGPNVTEDLSFIPKYNIGLDAIEDLGSSAKCNGGPDFNED</sequence>
<dbReference type="EnsemblPlants" id="AES71611">
    <property type="protein sequence ID" value="AES71611"/>
    <property type="gene ID" value="MTR_3g079860"/>
</dbReference>
<dbReference type="KEGG" id="mtr:11435654"/>
<dbReference type="OrthoDB" id="416741at2759"/>
<keyword evidence="6 12" id="KW-0378">Hydrolase</keyword>
<dbReference type="SUPFAM" id="SSF54768">
    <property type="entry name" value="dsRNA-binding domain-like"/>
    <property type="match status" value="1"/>
</dbReference>
<dbReference type="GO" id="GO:0004525">
    <property type="term" value="F:ribonuclease III activity"/>
    <property type="evidence" value="ECO:0000318"/>
    <property type="project" value="GO_Central"/>
</dbReference>
<feature type="compositionally biased region" description="Basic and acidic residues" evidence="9">
    <location>
        <begin position="134"/>
        <end position="153"/>
    </location>
</feature>
<evidence type="ECO:0000256" key="1">
    <source>
        <dbReference type="ARBA" id="ARBA00001936"/>
    </source>
</evidence>
<name>G7J6M9_MEDTR</name>
<dbReference type="SUPFAM" id="SSF69065">
    <property type="entry name" value="RNase III domain-like"/>
    <property type="match status" value="1"/>
</dbReference>
<dbReference type="Gramene" id="rna17328">
    <property type="protein sequence ID" value="RHN68908.1"/>
    <property type="gene ID" value="gene17328"/>
</dbReference>
<reference evidence="13" key="3">
    <citation type="submission" date="2015-04" db="UniProtKB">
        <authorList>
            <consortium name="EnsemblPlants"/>
        </authorList>
    </citation>
    <scope>IDENTIFICATION</scope>
    <source>
        <strain evidence="13">cv. Jemalong A17</strain>
    </source>
</reference>